<gene>
    <name evidence="1" type="ORF">BAUCODRAFT_316776</name>
</gene>
<dbReference type="EMBL" id="KB445564">
    <property type="protein sequence ID" value="EMC91164.1"/>
    <property type="molecule type" value="Genomic_DNA"/>
</dbReference>
<accession>M2MX03</accession>
<dbReference type="eggNOG" id="ENOG502SQ74">
    <property type="taxonomic scope" value="Eukaryota"/>
</dbReference>
<dbReference type="AlphaFoldDB" id="M2MX03"/>
<reference evidence="1 2" key="1">
    <citation type="journal article" date="2012" name="PLoS Pathog.">
        <title>Diverse lifestyles and strategies of plant pathogenesis encoded in the genomes of eighteen Dothideomycetes fungi.</title>
        <authorList>
            <person name="Ohm R.A."/>
            <person name="Feau N."/>
            <person name="Henrissat B."/>
            <person name="Schoch C.L."/>
            <person name="Horwitz B.A."/>
            <person name="Barry K.W."/>
            <person name="Condon B.J."/>
            <person name="Copeland A.C."/>
            <person name="Dhillon B."/>
            <person name="Glaser F."/>
            <person name="Hesse C.N."/>
            <person name="Kosti I."/>
            <person name="LaButti K."/>
            <person name="Lindquist E.A."/>
            <person name="Lucas S."/>
            <person name="Salamov A.A."/>
            <person name="Bradshaw R.E."/>
            <person name="Ciuffetti L."/>
            <person name="Hamelin R.C."/>
            <person name="Kema G.H.J."/>
            <person name="Lawrence C."/>
            <person name="Scott J.A."/>
            <person name="Spatafora J.W."/>
            <person name="Turgeon B.G."/>
            <person name="de Wit P.J.G.M."/>
            <person name="Zhong S."/>
            <person name="Goodwin S.B."/>
            <person name="Grigoriev I.V."/>
        </authorList>
    </citation>
    <scope>NUCLEOTIDE SEQUENCE [LARGE SCALE GENOMIC DNA]</scope>
    <source>
        <strain evidence="1 2">UAMH 10762</strain>
    </source>
</reference>
<name>M2MX03_BAUPA</name>
<protein>
    <submittedName>
        <fullName evidence="1">Uncharacterized protein</fullName>
    </submittedName>
</protein>
<dbReference type="OMA" id="WDIIASE"/>
<dbReference type="GeneID" id="19111552"/>
<organism evidence="1 2">
    <name type="scientific">Baudoinia panamericana (strain UAMH 10762)</name>
    <name type="common">Angels' share fungus</name>
    <name type="synonym">Baudoinia compniacensis (strain UAMH 10762)</name>
    <dbReference type="NCBI Taxonomy" id="717646"/>
    <lineage>
        <taxon>Eukaryota</taxon>
        <taxon>Fungi</taxon>
        <taxon>Dikarya</taxon>
        <taxon>Ascomycota</taxon>
        <taxon>Pezizomycotina</taxon>
        <taxon>Dothideomycetes</taxon>
        <taxon>Dothideomycetidae</taxon>
        <taxon>Mycosphaerellales</taxon>
        <taxon>Teratosphaeriaceae</taxon>
        <taxon>Baudoinia</taxon>
    </lineage>
</organism>
<proteinExistence type="predicted"/>
<keyword evidence="2" id="KW-1185">Reference proteome</keyword>
<dbReference type="OrthoDB" id="5383784at2759"/>
<dbReference type="RefSeq" id="XP_007681609.1">
    <property type="nucleotide sequence ID" value="XM_007683419.1"/>
</dbReference>
<sequence length="533" mass="59882">MGRQRFITRMALGRSPYQPFEGNKDDETPTVRGTEVHNTTTTTDGYVQRFDIKGNPINPATESRNAELRHAQNSILALVGVVEGLEGKQRVREDDDCHGRAQWQELLSDENEYGEALDLLTMSAVYLPLFYSIWLLRRYQTGVNDVGRPFASIVASDMRAILKGEWKGVYAVLFPGMLASLCAGTVQLGAAHIIDTVTRSCSKQYWAKRRSSLHLERFERVLAFVETAAYGLIQLFLLPLSFHTTAQCLLLAPPWPLLPPWSLWRRTDPLSPRSIIWRPLIEVPLPLIGRLLSPAALFITWNYLLTEPLAIDGVPFAHLTTFPPPELNTSSSRVTKPILFRDPFGWIRYHVYTVRSSLITGAGWGVKSVGNRSTENHFETNIVMEGNAQTKYGVSHHRSTHLTHLPARFQGARIDEFLYRVLLLPLDALVLRAVAMSYFACPLPKVAGCNGLSTQLYPPISGWLYRLVRRLDVNTLREAGRYANKIGLCLALQAAVDATLFAGVYASVRFCGIRQFHWGLMKRPGRGSFTHPP</sequence>
<dbReference type="KEGG" id="bcom:BAUCODRAFT_316776"/>
<dbReference type="Proteomes" id="UP000011761">
    <property type="component" value="Unassembled WGS sequence"/>
</dbReference>
<dbReference type="HOGENOM" id="CLU_038498_0_0_1"/>
<evidence type="ECO:0000313" key="2">
    <source>
        <dbReference type="Proteomes" id="UP000011761"/>
    </source>
</evidence>
<evidence type="ECO:0000313" key="1">
    <source>
        <dbReference type="EMBL" id="EMC91164.1"/>
    </source>
</evidence>